<comment type="caution">
    <text evidence="3">The sequence shown here is derived from an EMBL/GenBank/DDBJ whole genome shotgun (WGS) entry which is preliminary data.</text>
</comment>
<dbReference type="STRING" id="1236973.JCM9157_2116"/>
<dbReference type="Gene3D" id="3.40.50.1110">
    <property type="entry name" value="SGNH hydrolase"/>
    <property type="match status" value="1"/>
</dbReference>
<feature type="signal peptide" evidence="1">
    <location>
        <begin position="1"/>
        <end position="30"/>
    </location>
</feature>
<evidence type="ECO:0000313" key="3">
    <source>
        <dbReference type="EMBL" id="GAE35023.1"/>
    </source>
</evidence>
<evidence type="ECO:0000256" key="1">
    <source>
        <dbReference type="SAM" id="SignalP"/>
    </source>
</evidence>
<keyword evidence="4" id="KW-1185">Reference proteome</keyword>
<proteinExistence type="predicted"/>
<dbReference type="InterPro" id="IPR013830">
    <property type="entry name" value="SGNH_hydro"/>
</dbReference>
<gene>
    <name evidence="3" type="ORF">JCM9157_2116</name>
</gene>
<dbReference type="Proteomes" id="UP000018896">
    <property type="component" value="Unassembled WGS sequence"/>
</dbReference>
<dbReference type="PANTHER" id="PTHR43784:SF2">
    <property type="entry name" value="GDSL-LIKE LIPASE_ACYLHYDROLASE, PUTATIVE (AFU_ORTHOLOGUE AFUA_2G00820)-RELATED"/>
    <property type="match status" value="1"/>
</dbReference>
<dbReference type="PANTHER" id="PTHR43784">
    <property type="entry name" value="GDSL-LIKE LIPASE/ACYLHYDROLASE, PUTATIVE (AFU_ORTHOLOGUE AFUA_2G00820)-RELATED"/>
    <property type="match status" value="1"/>
</dbReference>
<feature type="domain" description="SGNH hydrolase-type esterase" evidence="2">
    <location>
        <begin position="219"/>
        <end position="408"/>
    </location>
</feature>
<dbReference type="InterPro" id="IPR053140">
    <property type="entry name" value="GDSL_Rv0518-like"/>
</dbReference>
<dbReference type="SUPFAM" id="SSF52266">
    <property type="entry name" value="SGNH hydrolase"/>
    <property type="match status" value="1"/>
</dbReference>
<dbReference type="EMBL" id="BAUV01000013">
    <property type="protein sequence ID" value="GAE35023.1"/>
    <property type="molecule type" value="Genomic_DNA"/>
</dbReference>
<dbReference type="RefSeq" id="WP_052013052.1">
    <property type="nucleotide sequence ID" value="NZ_BAUV01000013.1"/>
</dbReference>
<evidence type="ECO:0000313" key="4">
    <source>
        <dbReference type="Proteomes" id="UP000018896"/>
    </source>
</evidence>
<name>W4QTU2_HALA3</name>
<dbReference type="InterPro" id="IPR036514">
    <property type="entry name" value="SGNH_hydro_sf"/>
</dbReference>
<reference evidence="3 4" key="1">
    <citation type="journal article" date="2014" name="Genome Announc.">
        <title>Draft Genome Sequences of Three Alkaliphilic Bacillus Strains, Bacillus wakoensis JCM 9140T, Bacillus akibai JCM 9157T, and Bacillus hemicellulosilyticus JCM 9152T.</title>
        <authorList>
            <person name="Yuki M."/>
            <person name="Oshima K."/>
            <person name="Suda W."/>
            <person name="Oshida Y."/>
            <person name="Kitamura K."/>
            <person name="Iida T."/>
            <person name="Hattori M."/>
            <person name="Ohkuma M."/>
        </authorList>
    </citation>
    <scope>NUCLEOTIDE SEQUENCE [LARGE SCALE GENOMIC DNA]</scope>
    <source>
        <strain evidence="3 4">JCM 9157</strain>
    </source>
</reference>
<sequence length="432" mass="47349">MVRNKVALLLIAFLTVCASFSSFLTTSVEAKEMNNSGHWIGAWSASQVAAWETVDWDGDVSRNGFTEQTLRMIVNPNASGSAVRIRLSNQFGNNPLTFGKVTIADTKAGAEVVSGSVKKLTFHNSESVTIPAGEEVFSDPIPFDVTDGSNLTISVFVPNASGPTTWHPTSNQTTYISTKGDFSSDTNGESFDQTFDAWYWLSGVDVLTKSNKKSRVIVALGDSITDGYLSTLNENRRWTDVLNDLLNNEIKNQTFSVLNQGISGNRILTDSPIFGERALSRLERDVFSQTGVTDIILLEGINDIGHTPHVYDAKQIISGMKNIASQAHDRGLRIYVGTLTPFNAYEEGEYYTEEGETTRQEVNAWIRNNDIFDGVIDFDKTLADPSDPTKMLPAYDSGDQLHPNDAGLKAMADSIDLSIFEKPLKRNSGSGK</sequence>
<evidence type="ECO:0000259" key="2">
    <source>
        <dbReference type="Pfam" id="PF13472"/>
    </source>
</evidence>
<feature type="chain" id="PRO_5004848904" evidence="1">
    <location>
        <begin position="31"/>
        <end position="432"/>
    </location>
</feature>
<organism evidence="3 4">
    <name type="scientific">Halalkalibacter akibai (strain ATCC 43226 / DSM 21942 / CIP 109018 / JCM 9157 / 1139)</name>
    <name type="common">Bacillus akibai</name>
    <dbReference type="NCBI Taxonomy" id="1236973"/>
    <lineage>
        <taxon>Bacteria</taxon>
        <taxon>Bacillati</taxon>
        <taxon>Bacillota</taxon>
        <taxon>Bacilli</taxon>
        <taxon>Bacillales</taxon>
        <taxon>Bacillaceae</taxon>
        <taxon>Halalkalibacter</taxon>
    </lineage>
</organism>
<dbReference type="OrthoDB" id="1828825at2"/>
<dbReference type="eggNOG" id="COG2755">
    <property type="taxonomic scope" value="Bacteria"/>
</dbReference>
<dbReference type="Pfam" id="PF13472">
    <property type="entry name" value="Lipase_GDSL_2"/>
    <property type="match status" value="1"/>
</dbReference>
<accession>W4QTU2</accession>
<protein>
    <submittedName>
        <fullName evidence="3">Putative secreted protein</fullName>
    </submittedName>
</protein>
<dbReference type="CDD" id="cd01830">
    <property type="entry name" value="XynE_like"/>
    <property type="match status" value="1"/>
</dbReference>
<keyword evidence="1" id="KW-0732">Signal</keyword>
<dbReference type="AlphaFoldDB" id="W4QTU2"/>